<sequence length="268" mass="29888">MTAQATLEQDAEPNFAVRIVESPWFSNFILTVIIINAVTLGLETRSDVMSVAGGLIQSLDKIAIAIFTGEIALKLFAYRQRFFRDGWNIFDLVIVVSAYLPAGAGFSVLRALRILRALRLISIVPSMRRVVQGLLSAIPSMGSVVVLLLLIFYIAAVMATKLFGAAFPQWFGTIGESFYSLFQIMTLESWSMGIVRPVMEVYPYAWVFFVPFVLLSSFIVLNLFIAIIVSSMQEAEGQASHQEREDILHEIQALRGQIDALQDSLKRK</sequence>
<feature type="transmembrane region" description="Helical" evidence="5">
    <location>
        <begin position="133"/>
        <end position="155"/>
    </location>
</feature>
<dbReference type="InterPro" id="IPR043203">
    <property type="entry name" value="VGCC_Ca_Na"/>
</dbReference>
<accession>A0ABV8RC72</accession>
<feature type="domain" description="Ion transport" evidence="6">
    <location>
        <begin position="23"/>
        <end position="238"/>
    </location>
</feature>
<gene>
    <name evidence="7" type="ORF">ACFOWX_00235</name>
</gene>
<protein>
    <submittedName>
        <fullName evidence="7">Ion transporter</fullName>
    </submittedName>
</protein>
<evidence type="ECO:0000256" key="3">
    <source>
        <dbReference type="ARBA" id="ARBA00022989"/>
    </source>
</evidence>
<proteinExistence type="predicted"/>
<reference evidence="8" key="1">
    <citation type="journal article" date="2019" name="Int. J. Syst. Evol. Microbiol.">
        <title>The Global Catalogue of Microorganisms (GCM) 10K type strain sequencing project: providing services to taxonomists for standard genome sequencing and annotation.</title>
        <authorList>
            <consortium name="The Broad Institute Genomics Platform"/>
            <consortium name="The Broad Institute Genome Sequencing Center for Infectious Disease"/>
            <person name="Wu L."/>
            <person name="Ma J."/>
        </authorList>
    </citation>
    <scope>NUCLEOTIDE SEQUENCE [LARGE SCALE GENOMIC DNA]</scope>
    <source>
        <strain evidence="8">CECT 8531</strain>
    </source>
</reference>
<dbReference type="PANTHER" id="PTHR10037:SF62">
    <property type="entry name" value="SODIUM CHANNEL PROTEIN 60E"/>
    <property type="match status" value="1"/>
</dbReference>
<keyword evidence="4 5" id="KW-0472">Membrane</keyword>
<comment type="caution">
    <text evidence="7">The sequence shown here is derived from an EMBL/GenBank/DDBJ whole genome shotgun (WGS) entry which is preliminary data.</text>
</comment>
<comment type="subcellular location">
    <subcellularLocation>
        <location evidence="1">Membrane</location>
        <topology evidence="1">Multi-pass membrane protein</topology>
    </subcellularLocation>
</comment>
<dbReference type="Proteomes" id="UP001595887">
    <property type="component" value="Unassembled WGS sequence"/>
</dbReference>
<keyword evidence="3 5" id="KW-1133">Transmembrane helix</keyword>
<evidence type="ECO:0000256" key="4">
    <source>
        <dbReference type="ARBA" id="ARBA00023136"/>
    </source>
</evidence>
<evidence type="ECO:0000256" key="2">
    <source>
        <dbReference type="ARBA" id="ARBA00022692"/>
    </source>
</evidence>
<dbReference type="Gene3D" id="1.20.120.350">
    <property type="entry name" value="Voltage-gated potassium channels. Chain C"/>
    <property type="match status" value="1"/>
</dbReference>
<keyword evidence="2 5" id="KW-0812">Transmembrane</keyword>
<organism evidence="7 8">
    <name type="scientific">Sphingorhabdus arenilitoris</name>
    <dbReference type="NCBI Taxonomy" id="1490041"/>
    <lineage>
        <taxon>Bacteria</taxon>
        <taxon>Pseudomonadati</taxon>
        <taxon>Pseudomonadota</taxon>
        <taxon>Alphaproteobacteria</taxon>
        <taxon>Sphingomonadales</taxon>
        <taxon>Sphingomonadaceae</taxon>
        <taxon>Sphingorhabdus</taxon>
    </lineage>
</organism>
<dbReference type="Pfam" id="PF00520">
    <property type="entry name" value="Ion_trans"/>
    <property type="match status" value="1"/>
</dbReference>
<dbReference type="RefSeq" id="WP_381420443.1">
    <property type="nucleotide sequence ID" value="NZ_JBHSDH010000005.1"/>
</dbReference>
<feature type="transmembrane region" description="Helical" evidence="5">
    <location>
        <begin position="204"/>
        <end position="229"/>
    </location>
</feature>
<dbReference type="Gene3D" id="1.10.287.70">
    <property type="match status" value="1"/>
</dbReference>
<dbReference type="PANTHER" id="PTHR10037">
    <property type="entry name" value="VOLTAGE-GATED CATION CHANNEL CALCIUM AND SODIUM"/>
    <property type="match status" value="1"/>
</dbReference>
<evidence type="ECO:0000313" key="8">
    <source>
        <dbReference type="Proteomes" id="UP001595887"/>
    </source>
</evidence>
<evidence type="ECO:0000259" key="6">
    <source>
        <dbReference type="Pfam" id="PF00520"/>
    </source>
</evidence>
<evidence type="ECO:0000256" key="1">
    <source>
        <dbReference type="ARBA" id="ARBA00004141"/>
    </source>
</evidence>
<dbReference type="InterPro" id="IPR027359">
    <property type="entry name" value="Volt_channel_dom_sf"/>
</dbReference>
<dbReference type="EMBL" id="JBHSDH010000005">
    <property type="protein sequence ID" value="MFC4290843.1"/>
    <property type="molecule type" value="Genomic_DNA"/>
</dbReference>
<evidence type="ECO:0000313" key="7">
    <source>
        <dbReference type="EMBL" id="MFC4290843.1"/>
    </source>
</evidence>
<dbReference type="InterPro" id="IPR005821">
    <property type="entry name" value="Ion_trans_dom"/>
</dbReference>
<evidence type="ECO:0000256" key="5">
    <source>
        <dbReference type="SAM" id="Phobius"/>
    </source>
</evidence>
<feature type="transmembrane region" description="Helical" evidence="5">
    <location>
        <begin position="24"/>
        <end position="42"/>
    </location>
</feature>
<keyword evidence="8" id="KW-1185">Reference proteome</keyword>
<feature type="transmembrane region" description="Helical" evidence="5">
    <location>
        <begin position="92"/>
        <end position="112"/>
    </location>
</feature>
<name>A0ABV8RC72_9SPHN</name>
<dbReference type="SUPFAM" id="SSF81324">
    <property type="entry name" value="Voltage-gated potassium channels"/>
    <property type="match status" value="1"/>
</dbReference>
<feature type="transmembrane region" description="Helical" evidence="5">
    <location>
        <begin position="62"/>
        <end position="80"/>
    </location>
</feature>